<dbReference type="EMBL" id="BSQG01000001">
    <property type="protein sequence ID" value="GLU46004.1"/>
    <property type="molecule type" value="Genomic_DNA"/>
</dbReference>
<dbReference type="SUPFAM" id="SSF74650">
    <property type="entry name" value="Galactose mutarotase-like"/>
    <property type="match status" value="1"/>
</dbReference>
<sequence>MGEKNNDVIVLEAGEYRATVDPLGAALRTLKAQGRDLIWGYPEGEPQLSQGQVLIPWPNRIDRGRYSFEGTDYQLAVNEPALDNAIHGLTRTLLWETAEAGTASVLFTLLLDGAPGYPFRLELSVRYTLDAELGMDVRITARNTGEHNAPYGNATHNFLTMQRPVDETVLLLPADSWLPTDERLLPAGAPRPVADTEYDFRTPRRFGDVVLDNAFTGLTPSADRRIWTVLEADGVRVGLWCDDSYSWIQIFSADRPGPQNRRHLAVEPMTCPPNAFATGEDVVVLAPGQQVESTYGITTAPPV</sequence>
<dbReference type="InterPro" id="IPR011013">
    <property type="entry name" value="Gal_mutarotase_sf_dom"/>
</dbReference>
<dbReference type="InterPro" id="IPR008183">
    <property type="entry name" value="Aldose_1/G6P_1-epimerase"/>
</dbReference>
<dbReference type="InterPro" id="IPR014718">
    <property type="entry name" value="GH-type_carb-bd"/>
</dbReference>
<dbReference type="Proteomes" id="UP001165092">
    <property type="component" value="Unassembled WGS sequence"/>
</dbReference>
<organism evidence="1 2">
    <name type="scientific">Nocardiopsis ansamitocini</name>
    <dbReference type="NCBI Taxonomy" id="1670832"/>
    <lineage>
        <taxon>Bacteria</taxon>
        <taxon>Bacillati</taxon>
        <taxon>Actinomycetota</taxon>
        <taxon>Actinomycetes</taxon>
        <taxon>Streptosporangiales</taxon>
        <taxon>Nocardiopsidaceae</taxon>
        <taxon>Nocardiopsis</taxon>
    </lineage>
</organism>
<keyword evidence="2" id="KW-1185">Reference proteome</keyword>
<dbReference type="GO" id="GO:0004034">
    <property type="term" value="F:aldose 1-epimerase activity"/>
    <property type="evidence" value="ECO:0007669"/>
    <property type="project" value="TreeGrafter"/>
</dbReference>
<protein>
    <submittedName>
        <fullName evidence="1">Galactose mutarotase</fullName>
    </submittedName>
</protein>
<name>A0A9W6P2G5_9ACTN</name>
<dbReference type="Pfam" id="PF01263">
    <property type="entry name" value="Aldose_epim"/>
    <property type="match status" value="1"/>
</dbReference>
<evidence type="ECO:0000313" key="2">
    <source>
        <dbReference type="Proteomes" id="UP001165092"/>
    </source>
</evidence>
<dbReference type="InterPro" id="IPR037480">
    <property type="entry name" value="YihR-like"/>
</dbReference>
<dbReference type="GO" id="GO:0006006">
    <property type="term" value="P:glucose metabolic process"/>
    <property type="evidence" value="ECO:0007669"/>
    <property type="project" value="TreeGrafter"/>
</dbReference>
<dbReference type="CDD" id="cd09022">
    <property type="entry name" value="Aldose_epim_Ec_YihR"/>
    <property type="match status" value="1"/>
</dbReference>
<dbReference type="Gene3D" id="2.70.98.10">
    <property type="match status" value="1"/>
</dbReference>
<dbReference type="GO" id="GO:0033499">
    <property type="term" value="P:galactose catabolic process via UDP-galactose, Leloir pathway"/>
    <property type="evidence" value="ECO:0007669"/>
    <property type="project" value="TreeGrafter"/>
</dbReference>
<dbReference type="PANTHER" id="PTHR10091:SF0">
    <property type="entry name" value="GALACTOSE MUTAROTASE"/>
    <property type="match status" value="1"/>
</dbReference>
<evidence type="ECO:0000313" key="1">
    <source>
        <dbReference type="EMBL" id="GLU46004.1"/>
    </source>
</evidence>
<comment type="caution">
    <text evidence="1">The sequence shown here is derived from an EMBL/GenBank/DDBJ whole genome shotgun (WGS) entry which is preliminary data.</text>
</comment>
<accession>A0A9W6P2G5</accession>
<dbReference type="GO" id="GO:0030246">
    <property type="term" value="F:carbohydrate binding"/>
    <property type="evidence" value="ECO:0007669"/>
    <property type="project" value="InterPro"/>
</dbReference>
<gene>
    <name evidence="1" type="ORF">Nans01_03550</name>
</gene>
<dbReference type="RefSeq" id="WP_285756872.1">
    <property type="nucleotide sequence ID" value="NZ_BSQG01000001.1"/>
</dbReference>
<dbReference type="PANTHER" id="PTHR10091">
    <property type="entry name" value="ALDOSE-1-EPIMERASE"/>
    <property type="match status" value="1"/>
</dbReference>
<proteinExistence type="predicted"/>
<dbReference type="AlphaFoldDB" id="A0A9W6P2G5"/>
<reference evidence="1" key="1">
    <citation type="submission" date="2023-02" db="EMBL/GenBank/DDBJ databases">
        <title>Nocardiopsis ansamitocini NBRC 112285.</title>
        <authorList>
            <person name="Ichikawa N."/>
            <person name="Sato H."/>
            <person name="Tonouchi N."/>
        </authorList>
    </citation>
    <scope>NUCLEOTIDE SEQUENCE</scope>
    <source>
        <strain evidence="1">NBRC 112285</strain>
    </source>
</reference>